<keyword evidence="3" id="KW-1185">Reference proteome</keyword>
<evidence type="ECO:0000313" key="3">
    <source>
        <dbReference type="Proteomes" id="UP000443070"/>
    </source>
</evidence>
<dbReference type="EMBL" id="WNBW01000004">
    <property type="protein sequence ID" value="MTU04187.1"/>
    <property type="molecule type" value="Genomic_DNA"/>
</dbReference>
<proteinExistence type="predicted"/>
<gene>
    <name evidence="1" type="ORF">GMD11_07590</name>
    <name evidence="2" type="ORF">GMD18_07245</name>
</gene>
<name>A0A7X2XG69_9FIRM</name>
<dbReference type="Proteomes" id="UP000443070">
    <property type="component" value="Unassembled WGS sequence"/>
</dbReference>
<dbReference type="Proteomes" id="UP000484547">
    <property type="component" value="Unassembled WGS sequence"/>
</dbReference>
<comment type="caution">
    <text evidence="1">The sequence shown here is derived from an EMBL/GenBank/DDBJ whole genome shotgun (WGS) entry which is preliminary data.</text>
</comment>
<organism evidence="1 4">
    <name type="scientific">Phascolarctobacterium faecium</name>
    <dbReference type="NCBI Taxonomy" id="33025"/>
    <lineage>
        <taxon>Bacteria</taxon>
        <taxon>Bacillati</taxon>
        <taxon>Bacillota</taxon>
        <taxon>Negativicutes</taxon>
        <taxon>Acidaminococcales</taxon>
        <taxon>Acidaminococcaceae</taxon>
        <taxon>Phascolarctobacterium</taxon>
    </lineage>
</organism>
<evidence type="ECO:0000313" key="2">
    <source>
        <dbReference type="EMBL" id="MTU04187.1"/>
    </source>
</evidence>
<dbReference type="EMBL" id="WNBM01000004">
    <property type="protein sequence ID" value="MTT76123.1"/>
    <property type="molecule type" value="Genomic_DNA"/>
</dbReference>
<dbReference type="AlphaFoldDB" id="A0A7X2XG69"/>
<reference evidence="3 4" key="1">
    <citation type="journal article" date="2019" name="Nat. Med.">
        <title>A library of human gut bacterial isolates paired with longitudinal multiomics data enables mechanistic microbiome research.</title>
        <authorList>
            <person name="Poyet M."/>
            <person name="Groussin M."/>
            <person name="Gibbons S.M."/>
            <person name="Avila-Pacheco J."/>
            <person name="Jiang X."/>
            <person name="Kearney S.M."/>
            <person name="Perrotta A.R."/>
            <person name="Berdy B."/>
            <person name="Zhao S."/>
            <person name="Lieberman T.D."/>
            <person name="Swanson P.K."/>
            <person name="Smith M."/>
            <person name="Roesemann S."/>
            <person name="Alexander J.E."/>
            <person name="Rich S.A."/>
            <person name="Livny J."/>
            <person name="Vlamakis H."/>
            <person name="Clish C."/>
            <person name="Bullock K."/>
            <person name="Deik A."/>
            <person name="Scott J."/>
            <person name="Pierce K.A."/>
            <person name="Xavier R.J."/>
            <person name="Alm E.J."/>
        </authorList>
    </citation>
    <scope>NUCLEOTIDE SEQUENCE [LARGE SCALE GENOMIC DNA]</scope>
    <source>
        <strain evidence="1 4">BIOML-A13</strain>
        <strain evidence="2 3">BIOML-A3</strain>
    </source>
</reference>
<dbReference type="RefSeq" id="WP_155164058.1">
    <property type="nucleotide sequence ID" value="NZ_CAKVWA010000001.1"/>
</dbReference>
<sequence>MLEKALTQKELSALLGMTTFEIYKKLCWQIEADLKKLLYLKRKPNK</sequence>
<protein>
    <submittedName>
        <fullName evidence="1">Uncharacterized protein</fullName>
    </submittedName>
</protein>
<accession>A0A7X2XG69</accession>
<evidence type="ECO:0000313" key="1">
    <source>
        <dbReference type="EMBL" id="MTT76123.1"/>
    </source>
</evidence>
<evidence type="ECO:0000313" key="4">
    <source>
        <dbReference type="Proteomes" id="UP000484547"/>
    </source>
</evidence>